<dbReference type="EMBL" id="ML741842">
    <property type="protein sequence ID" value="KAE8322642.1"/>
    <property type="molecule type" value="Genomic_DNA"/>
</dbReference>
<reference evidence="2" key="1">
    <citation type="submission" date="2019-04" db="EMBL/GenBank/DDBJ databases">
        <title>Friends and foes A comparative genomics studyof 23 Aspergillus species from section Flavi.</title>
        <authorList>
            <consortium name="DOE Joint Genome Institute"/>
            <person name="Kjaerbolling I."/>
            <person name="Vesth T."/>
            <person name="Frisvad J.C."/>
            <person name="Nybo J.L."/>
            <person name="Theobald S."/>
            <person name="Kildgaard S."/>
            <person name="Isbrandt T."/>
            <person name="Kuo A."/>
            <person name="Sato A."/>
            <person name="Lyhne E.K."/>
            <person name="Kogle M.E."/>
            <person name="Wiebenga A."/>
            <person name="Kun R.S."/>
            <person name="Lubbers R.J."/>
            <person name="Makela M.R."/>
            <person name="Barry K."/>
            <person name="Chovatia M."/>
            <person name="Clum A."/>
            <person name="Daum C."/>
            <person name="Haridas S."/>
            <person name="He G."/>
            <person name="LaButti K."/>
            <person name="Lipzen A."/>
            <person name="Mondo S."/>
            <person name="Riley R."/>
            <person name="Salamov A."/>
            <person name="Simmons B.A."/>
            <person name="Magnuson J.K."/>
            <person name="Henrissat B."/>
            <person name="Mortensen U.H."/>
            <person name="Larsen T.O."/>
            <person name="Devries R.P."/>
            <person name="Grigoriev I.V."/>
            <person name="Machida M."/>
            <person name="Baker S.E."/>
            <person name="Andersen M.R."/>
        </authorList>
    </citation>
    <scope>NUCLEOTIDE SEQUENCE [LARGE SCALE GENOMIC DNA]</scope>
    <source>
        <strain evidence="2">CBS 130017</strain>
    </source>
</reference>
<evidence type="ECO:0000313" key="2">
    <source>
        <dbReference type="Proteomes" id="UP000325945"/>
    </source>
</evidence>
<organism evidence="1 2">
    <name type="scientific">Aspergillus sergii</name>
    <dbReference type="NCBI Taxonomy" id="1034303"/>
    <lineage>
        <taxon>Eukaryota</taxon>
        <taxon>Fungi</taxon>
        <taxon>Dikarya</taxon>
        <taxon>Ascomycota</taxon>
        <taxon>Pezizomycotina</taxon>
        <taxon>Eurotiomycetes</taxon>
        <taxon>Eurotiomycetidae</taxon>
        <taxon>Eurotiales</taxon>
        <taxon>Aspergillaceae</taxon>
        <taxon>Aspergillus</taxon>
        <taxon>Aspergillus subgen. Circumdati</taxon>
    </lineage>
</organism>
<accession>A0A5N6WPW6</accession>
<dbReference type="Proteomes" id="UP000325945">
    <property type="component" value="Unassembled WGS sequence"/>
</dbReference>
<name>A0A5N6WPW6_9EURO</name>
<dbReference type="AlphaFoldDB" id="A0A5N6WPW6"/>
<gene>
    <name evidence="1" type="ORF">BDV39DRAFT_152569</name>
</gene>
<keyword evidence="2" id="KW-1185">Reference proteome</keyword>
<protein>
    <submittedName>
        <fullName evidence="1">Uncharacterized protein</fullName>
    </submittedName>
</protein>
<sequence length="99" mass="11979">MVSHIYKHHHESSKLREWLYGFGSFQHALEWPLWETAVRIEMQPFGLHLILTGWVTKDRPQQRILPMHGVLRHYCYAHARLWQNFVHSTRRQISPRVIV</sequence>
<proteinExistence type="predicted"/>
<evidence type="ECO:0000313" key="1">
    <source>
        <dbReference type="EMBL" id="KAE8322642.1"/>
    </source>
</evidence>